<dbReference type="STRING" id="446462.Amir_6992"/>
<dbReference type="EMBL" id="CP001630">
    <property type="protein sequence ID" value="ACU40785.1"/>
    <property type="molecule type" value="Genomic_DNA"/>
</dbReference>
<dbReference type="HOGENOM" id="CLU_841699_0_0_11"/>
<dbReference type="OrthoDB" id="3665323at2"/>
<keyword evidence="2" id="KW-1185">Reference proteome</keyword>
<dbReference type="Proteomes" id="UP000002213">
    <property type="component" value="Chromosome"/>
</dbReference>
<accession>C6WSB5</accession>
<reference evidence="1 2" key="1">
    <citation type="journal article" date="2009" name="Stand. Genomic Sci.">
        <title>Complete genome sequence of Actinosynnema mirum type strain (101).</title>
        <authorList>
            <person name="Land M."/>
            <person name="Lapidus A."/>
            <person name="Mayilraj S."/>
            <person name="Chen F."/>
            <person name="Copeland A."/>
            <person name="Del Rio T.G."/>
            <person name="Nolan M."/>
            <person name="Lucas S."/>
            <person name="Tice H."/>
            <person name="Cheng J.F."/>
            <person name="Chertkov O."/>
            <person name="Bruce D."/>
            <person name="Goodwin L."/>
            <person name="Pitluck S."/>
            <person name="Rohde M."/>
            <person name="Goker M."/>
            <person name="Pati A."/>
            <person name="Ivanova N."/>
            <person name="Mavromatis K."/>
            <person name="Chen A."/>
            <person name="Palaniappan K."/>
            <person name="Hauser L."/>
            <person name="Chang Y.J."/>
            <person name="Jeffries C.C."/>
            <person name="Brettin T."/>
            <person name="Detter J.C."/>
            <person name="Han C."/>
            <person name="Chain P."/>
            <person name="Tindall B.J."/>
            <person name="Bristow J."/>
            <person name="Eisen J.A."/>
            <person name="Markowitz V."/>
            <person name="Hugenholtz P."/>
            <person name="Kyrpides N.C."/>
            <person name="Klenk H.P."/>
        </authorList>
    </citation>
    <scope>NUCLEOTIDE SEQUENCE [LARGE SCALE GENOMIC DNA]</scope>
    <source>
        <strain evidence="2">ATCC 29888 / DSM 43827 / JCM 3225 / NBRC 14064 / NCIMB 13271 / NRRL B-12336 / IMRU 3971 / 101</strain>
    </source>
</reference>
<proteinExistence type="predicted"/>
<evidence type="ECO:0000313" key="1">
    <source>
        <dbReference type="EMBL" id="ACU40785.1"/>
    </source>
</evidence>
<dbReference type="AlphaFoldDB" id="C6WSB5"/>
<dbReference type="RefSeq" id="WP_015805662.1">
    <property type="nucleotide sequence ID" value="NC_013093.1"/>
</dbReference>
<protein>
    <submittedName>
        <fullName evidence="1">Uncharacterized protein</fullName>
    </submittedName>
</protein>
<name>C6WSB5_ACTMD</name>
<sequence length="376" mass="40332">MIEVARRGFRWEARFGARFASAVDLSELAGYSDRLPDARRAGARRESAAYLGALGQAGPDCEFALHGGPGWSGITGVLRGPYREGVERDAERVLERVLAVPEHLVAEPGLPEPDALEPPRAGWVAELRRRCLVAPATRPDAGKRYYLTMPPLVSEPRVWDGLVDRLPEGVRLVVGLRPVRVEHEFTARLRSYAEQYAVLAAPGEFSGGGMYSGRRMLAGEPFAADAAALFRDAAERYAGWAFQARVSLVAPGRLAPALVSALEQAVRGVLVEPTPPDRAAALRALTKWDAPAWGTPSWGADPAVPPALAPLRELADAVDAAQVAWLPAAATGVLRSLPVTPPPPERRTARGVVFEGPVTVAGDLVGGDKHRWDAPR</sequence>
<organism evidence="1 2">
    <name type="scientific">Actinosynnema mirum (strain ATCC 29888 / DSM 43827 / JCM 3225 / NBRC 14064 / NCIMB 13271 / NRRL B-12336 / IMRU 3971 / 101)</name>
    <dbReference type="NCBI Taxonomy" id="446462"/>
    <lineage>
        <taxon>Bacteria</taxon>
        <taxon>Bacillati</taxon>
        <taxon>Actinomycetota</taxon>
        <taxon>Actinomycetes</taxon>
        <taxon>Pseudonocardiales</taxon>
        <taxon>Pseudonocardiaceae</taxon>
        <taxon>Actinosynnema</taxon>
    </lineage>
</organism>
<evidence type="ECO:0000313" key="2">
    <source>
        <dbReference type="Proteomes" id="UP000002213"/>
    </source>
</evidence>
<gene>
    <name evidence="1" type="ordered locus">Amir_6992</name>
</gene>
<dbReference type="KEGG" id="ami:Amir_6992"/>
<dbReference type="eggNOG" id="ENOG502ZJI7">
    <property type="taxonomic scope" value="Bacteria"/>
</dbReference>